<dbReference type="SMART" id="SM00449">
    <property type="entry name" value="SPRY"/>
    <property type="match status" value="1"/>
</dbReference>
<protein>
    <submittedName>
        <fullName evidence="11">E3 ubiquitin-protein ligase TRIM39-like</fullName>
    </submittedName>
</protein>
<organism evidence="11 12">
    <name type="scientific">Salarias fasciatus</name>
    <name type="common">Jewelled blenny</name>
    <name type="synonym">Blennius fasciatus</name>
    <dbReference type="NCBI Taxonomy" id="181472"/>
    <lineage>
        <taxon>Eukaryota</taxon>
        <taxon>Metazoa</taxon>
        <taxon>Chordata</taxon>
        <taxon>Craniata</taxon>
        <taxon>Vertebrata</taxon>
        <taxon>Euteleostomi</taxon>
        <taxon>Actinopterygii</taxon>
        <taxon>Neopterygii</taxon>
        <taxon>Teleostei</taxon>
        <taxon>Neoteleostei</taxon>
        <taxon>Acanthomorphata</taxon>
        <taxon>Ovalentaria</taxon>
        <taxon>Blenniimorphae</taxon>
        <taxon>Blenniiformes</taxon>
        <taxon>Blennioidei</taxon>
        <taxon>Blenniidae</taxon>
        <taxon>Salariinae</taxon>
        <taxon>Salarias</taxon>
    </lineage>
</organism>
<feature type="domain" description="RING-type" evidence="8">
    <location>
        <begin position="15"/>
        <end position="56"/>
    </location>
</feature>
<keyword evidence="3 6" id="KW-0863">Zinc-finger</keyword>
<dbReference type="Pfam" id="PF25600">
    <property type="entry name" value="TRIM_CC"/>
    <property type="match status" value="1"/>
</dbReference>
<reference evidence="11" key="3">
    <citation type="submission" date="2025-09" db="UniProtKB">
        <authorList>
            <consortium name="Ensembl"/>
        </authorList>
    </citation>
    <scope>IDENTIFICATION</scope>
</reference>
<dbReference type="SMART" id="SM00336">
    <property type="entry name" value="BBOX"/>
    <property type="match status" value="1"/>
</dbReference>
<dbReference type="Pfam" id="PF00643">
    <property type="entry name" value="zf-B_box"/>
    <property type="match status" value="1"/>
</dbReference>
<dbReference type="SUPFAM" id="SSF49899">
    <property type="entry name" value="Concanavalin A-like lectins/glucanases"/>
    <property type="match status" value="1"/>
</dbReference>
<dbReference type="Proteomes" id="UP000472267">
    <property type="component" value="Chromosome 18"/>
</dbReference>
<dbReference type="PANTHER" id="PTHR25465:SF32">
    <property type="entry name" value="BLOODTHIRSTY-RELATED GENE FAMILY, MEMBER 16 ISOFORM X1-RELATED"/>
    <property type="match status" value="1"/>
</dbReference>
<dbReference type="FunFam" id="2.60.120.920:FF:000004">
    <property type="entry name" value="Butyrophilin subfamily 1 member A1"/>
    <property type="match status" value="1"/>
</dbReference>
<dbReference type="PROSITE" id="PS00518">
    <property type="entry name" value="ZF_RING_1"/>
    <property type="match status" value="1"/>
</dbReference>
<feature type="domain" description="B box-type" evidence="9">
    <location>
        <begin position="151"/>
        <end position="191"/>
    </location>
</feature>
<dbReference type="SMART" id="SM00589">
    <property type="entry name" value="PRY"/>
    <property type="match status" value="1"/>
</dbReference>
<keyword evidence="2" id="KW-0479">Metal-binding</keyword>
<dbReference type="InterPro" id="IPR001841">
    <property type="entry name" value="Znf_RING"/>
</dbReference>
<evidence type="ECO:0000256" key="6">
    <source>
        <dbReference type="PROSITE-ProRule" id="PRU00024"/>
    </source>
</evidence>
<dbReference type="GO" id="GO:0005737">
    <property type="term" value="C:cytoplasm"/>
    <property type="evidence" value="ECO:0007669"/>
    <property type="project" value="UniProtKB-ARBA"/>
</dbReference>
<feature type="domain" description="B30.2/SPRY" evidence="10">
    <location>
        <begin position="351"/>
        <end position="548"/>
    </location>
</feature>
<dbReference type="GO" id="GO:0045087">
    <property type="term" value="P:innate immune response"/>
    <property type="evidence" value="ECO:0007669"/>
    <property type="project" value="UniProtKB-KW"/>
</dbReference>
<dbReference type="Gene3D" id="2.60.120.920">
    <property type="match status" value="1"/>
</dbReference>
<dbReference type="InterPro" id="IPR003879">
    <property type="entry name" value="Butyrophylin_SPRY"/>
</dbReference>
<dbReference type="SUPFAM" id="SSF57850">
    <property type="entry name" value="RING/U-box"/>
    <property type="match status" value="1"/>
</dbReference>
<evidence type="ECO:0000259" key="10">
    <source>
        <dbReference type="PROSITE" id="PS50188"/>
    </source>
</evidence>
<dbReference type="Pfam" id="PF13445">
    <property type="entry name" value="zf-RING_UBOX"/>
    <property type="match status" value="1"/>
</dbReference>
<dbReference type="PRINTS" id="PR01407">
    <property type="entry name" value="BUTYPHLNCDUF"/>
</dbReference>
<dbReference type="CDD" id="cd19769">
    <property type="entry name" value="Bbox2_TRIM16-like"/>
    <property type="match status" value="1"/>
</dbReference>
<accession>A0A672HR63</accession>
<feature type="coiled-coil region" evidence="7">
    <location>
        <begin position="253"/>
        <end position="298"/>
    </location>
</feature>
<evidence type="ECO:0000313" key="12">
    <source>
        <dbReference type="Proteomes" id="UP000472267"/>
    </source>
</evidence>
<dbReference type="AlphaFoldDB" id="A0A672HR63"/>
<dbReference type="InterPro" id="IPR017907">
    <property type="entry name" value="Znf_RING_CS"/>
</dbReference>
<dbReference type="Gene3D" id="3.30.40.10">
    <property type="entry name" value="Zinc/RING finger domain, C3HC4 (zinc finger)"/>
    <property type="match status" value="1"/>
</dbReference>
<dbReference type="InParanoid" id="A0A672HR63"/>
<dbReference type="InterPro" id="IPR051051">
    <property type="entry name" value="E3_ubiq-ligase_TRIM/RNF"/>
</dbReference>
<dbReference type="InterPro" id="IPR058030">
    <property type="entry name" value="TRIM8/14/16/25/29/45/65_CC"/>
</dbReference>
<dbReference type="GeneID" id="115405613"/>
<dbReference type="PANTHER" id="PTHR25465">
    <property type="entry name" value="B-BOX DOMAIN CONTAINING"/>
    <property type="match status" value="1"/>
</dbReference>
<dbReference type="InterPro" id="IPR000315">
    <property type="entry name" value="Znf_B-box"/>
</dbReference>
<dbReference type="InterPro" id="IPR027370">
    <property type="entry name" value="Znf-RING_euk"/>
</dbReference>
<evidence type="ECO:0000256" key="7">
    <source>
        <dbReference type="SAM" id="Coils"/>
    </source>
</evidence>
<dbReference type="PROSITE" id="PS50089">
    <property type="entry name" value="ZF_RING_2"/>
    <property type="match status" value="1"/>
</dbReference>
<dbReference type="PROSITE" id="PS50119">
    <property type="entry name" value="ZF_BBOX"/>
    <property type="match status" value="1"/>
</dbReference>
<dbReference type="Gene3D" id="4.10.830.40">
    <property type="match status" value="1"/>
</dbReference>
<dbReference type="CDD" id="cd13733">
    <property type="entry name" value="SPRY_PRY_C-I_1"/>
    <property type="match status" value="1"/>
</dbReference>
<keyword evidence="12" id="KW-1185">Reference proteome</keyword>
<dbReference type="InterPro" id="IPR001870">
    <property type="entry name" value="B30.2/SPRY"/>
</dbReference>
<dbReference type="SUPFAM" id="SSF57845">
    <property type="entry name" value="B-box zinc-binding domain"/>
    <property type="match status" value="1"/>
</dbReference>
<dbReference type="Pfam" id="PF13765">
    <property type="entry name" value="PRY"/>
    <property type="match status" value="1"/>
</dbReference>
<dbReference type="InterPro" id="IPR013083">
    <property type="entry name" value="Znf_RING/FYVE/PHD"/>
</dbReference>
<keyword evidence="4" id="KW-0862">Zinc</keyword>
<dbReference type="Pfam" id="PF00622">
    <property type="entry name" value="SPRY"/>
    <property type="match status" value="1"/>
</dbReference>
<dbReference type="PROSITE" id="PS50188">
    <property type="entry name" value="B302_SPRY"/>
    <property type="match status" value="1"/>
</dbReference>
<dbReference type="GO" id="GO:0008270">
    <property type="term" value="F:zinc ion binding"/>
    <property type="evidence" value="ECO:0007669"/>
    <property type="project" value="UniProtKB-KW"/>
</dbReference>
<evidence type="ECO:0000256" key="1">
    <source>
        <dbReference type="ARBA" id="ARBA00022588"/>
    </source>
</evidence>
<dbReference type="OrthoDB" id="6270329at2759"/>
<dbReference type="OMA" id="CKMCITK"/>
<keyword evidence="7" id="KW-0175">Coiled coil</keyword>
<name>A0A672HR63_SALFA</name>
<keyword evidence="5" id="KW-0391">Immunity</keyword>
<reference evidence="11" key="1">
    <citation type="submission" date="2019-06" db="EMBL/GenBank/DDBJ databases">
        <authorList>
            <consortium name="Wellcome Sanger Institute Data Sharing"/>
        </authorList>
    </citation>
    <scope>NUCLEOTIDE SEQUENCE [LARGE SCALE GENOMIC DNA]</scope>
</reference>
<evidence type="ECO:0000256" key="3">
    <source>
        <dbReference type="ARBA" id="ARBA00022771"/>
    </source>
</evidence>
<proteinExistence type="predicted"/>
<dbReference type="Ensembl" id="ENSSFAT00005032880.1">
    <property type="protein sequence ID" value="ENSSFAP00005031743.1"/>
    <property type="gene ID" value="ENSSFAG00005016096.1"/>
</dbReference>
<dbReference type="InterPro" id="IPR043136">
    <property type="entry name" value="B30.2/SPRY_sf"/>
</dbReference>
<dbReference type="InterPro" id="IPR003877">
    <property type="entry name" value="SPRY_dom"/>
</dbReference>
<reference evidence="11" key="2">
    <citation type="submission" date="2025-08" db="UniProtKB">
        <authorList>
            <consortium name="Ensembl"/>
        </authorList>
    </citation>
    <scope>IDENTIFICATION</scope>
</reference>
<sequence length="550" mass="61621">MSVTSCLLAEDQLLCCICLEVFTEPVTIPCGHNFCKSCITRNWNVNSCPCQCPLCKKQFKTRPELPVNTFISEIAAEFKQSAGKGGGGGGGLKTEEVRPGEVPCDICTGRKLKAVKSCLTCLASYCPVHLDPHQTSDRLKTHLLVDPVDNMEGRLCAEHQKPLELFCRHERVCVCSHCSVSTHSGHSIVSLKVEYEERRCELDCMEAALQKRIQKRQQQKQQMTLLKRHSQEDAEREIANGVQIFTALTQTAERGLNELIEKIERRQKRMDQEADGYIGELEGEMTTLRKRSEELQQLAHTQDYLQALQNFPASDAVLNSRMWTAVRVASPLYEGSAERAVAELERMLSREKQQLLHRDGLRRVQHYAVDLVLRPDTAHPWLVLSEDGKQVQSGEVRRDLPDNPERFSLYANVLAQQGFSCGRFYYEVQVSGKSDWTLGVASSSVNRKSIVPISPVNGFWTVSLRNGNQYLALASPVVGLPLASAPRRVGVFVSYEEGLVSFHDVDQAVRLYSFTNCCFSEELYPLFSPGLHHGGRNAAPLVIAPVSRDK</sequence>
<evidence type="ECO:0000259" key="9">
    <source>
        <dbReference type="PROSITE" id="PS50119"/>
    </source>
</evidence>
<dbReference type="InterPro" id="IPR013320">
    <property type="entry name" value="ConA-like_dom_sf"/>
</dbReference>
<evidence type="ECO:0000259" key="8">
    <source>
        <dbReference type="PROSITE" id="PS50089"/>
    </source>
</evidence>
<evidence type="ECO:0000313" key="11">
    <source>
        <dbReference type="Ensembl" id="ENSSFAP00005031743.1"/>
    </source>
</evidence>
<dbReference type="SMART" id="SM00184">
    <property type="entry name" value="RING"/>
    <property type="match status" value="1"/>
</dbReference>
<evidence type="ECO:0000256" key="5">
    <source>
        <dbReference type="ARBA" id="ARBA00022859"/>
    </source>
</evidence>
<gene>
    <name evidence="11" type="primary">LOC115405613</name>
</gene>
<evidence type="ECO:0000256" key="4">
    <source>
        <dbReference type="ARBA" id="ARBA00022833"/>
    </source>
</evidence>
<dbReference type="RefSeq" id="XP_029971098.1">
    <property type="nucleotide sequence ID" value="XM_030115238.1"/>
</dbReference>
<keyword evidence="1" id="KW-0399">Innate immunity</keyword>
<dbReference type="InterPro" id="IPR006574">
    <property type="entry name" value="PRY"/>
</dbReference>
<evidence type="ECO:0000256" key="2">
    <source>
        <dbReference type="ARBA" id="ARBA00022723"/>
    </source>
</evidence>
<dbReference type="Gene3D" id="3.30.160.60">
    <property type="entry name" value="Classic Zinc Finger"/>
    <property type="match status" value="1"/>
</dbReference>